<dbReference type="EMBL" id="AP023213">
    <property type="protein sequence ID" value="BCO11128.1"/>
    <property type="molecule type" value="Genomic_DNA"/>
</dbReference>
<dbReference type="AlphaFoldDB" id="A0A7R7IYK0"/>
<feature type="signal peptide" evidence="1">
    <location>
        <begin position="1"/>
        <end position="17"/>
    </location>
</feature>
<accession>A0A7R7IYK0</accession>
<gene>
    <name evidence="2" type="ORF">GEOBRER4_n0109</name>
</gene>
<evidence type="ECO:0000256" key="1">
    <source>
        <dbReference type="SAM" id="SignalP"/>
    </source>
</evidence>
<sequence>MKRLMKLLVLSSLVAIVLTTGCNEKQKQEPAASLPQPAKAPTVVVVPEDVRRKWKAVQIAVSDKHQNQRQVYTLKVGSELKLPGSNLTLRVENFLPHFVMEGTTLTSQSNELVNPAAQIVIREDAKEIYKGWLFSLYPTTHAFQHPFYGFTLVDYLTSS</sequence>
<reference evidence="2 3" key="1">
    <citation type="submission" date="2020-06" db="EMBL/GenBank/DDBJ databases">
        <title>Interaction of electrochemicaly active bacteria, Geobacter bremensis R4 on different carbon anode.</title>
        <authorList>
            <person name="Meng L."/>
            <person name="Yoshida N."/>
        </authorList>
    </citation>
    <scope>NUCLEOTIDE SEQUENCE [LARGE SCALE GENOMIC DNA]</scope>
    <source>
        <strain evidence="2 3">R4</strain>
    </source>
</reference>
<protein>
    <recommendedName>
        <fullName evidence="4">Lipoprotein</fullName>
    </recommendedName>
</protein>
<evidence type="ECO:0000313" key="2">
    <source>
        <dbReference type="EMBL" id="BCO11128.1"/>
    </source>
</evidence>
<dbReference type="PROSITE" id="PS51257">
    <property type="entry name" value="PROKAR_LIPOPROTEIN"/>
    <property type="match status" value="1"/>
</dbReference>
<dbReference type="Proteomes" id="UP000515472">
    <property type="component" value="Chromosome"/>
</dbReference>
<evidence type="ECO:0000313" key="3">
    <source>
        <dbReference type="Proteomes" id="UP000515472"/>
    </source>
</evidence>
<proteinExistence type="predicted"/>
<keyword evidence="1" id="KW-0732">Signal</keyword>
<evidence type="ECO:0008006" key="4">
    <source>
        <dbReference type="Google" id="ProtNLM"/>
    </source>
</evidence>
<dbReference type="RefSeq" id="WP_185243787.1">
    <property type="nucleotide sequence ID" value="NZ_AP023213.1"/>
</dbReference>
<keyword evidence="3" id="KW-1185">Reference proteome</keyword>
<organism evidence="2 3">
    <name type="scientific">Citrifermentans bremense</name>
    <dbReference type="NCBI Taxonomy" id="60035"/>
    <lineage>
        <taxon>Bacteria</taxon>
        <taxon>Pseudomonadati</taxon>
        <taxon>Thermodesulfobacteriota</taxon>
        <taxon>Desulfuromonadia</taxon>
        <taxon>Geobacterales</taxon>
        <taxon>Geobacteraceae</taxon>
        <taxon>Citrifermentans</taxon>
    </lineage>
</organism>
<name>A0A7R7IYK0_9BACT</name>
<feature type="chain" id="PRO_5031059640" description="Lipoprotein" evidence="1">
    <location>
        <begin position="18"/>
        <end position="159"/>
    </location>
</feature>